<dbReference type="SUPFAM" id="SSF75304">
    <property type="entry name" value="Amidase signature (AS) enzymes"/>
    <property type="match status" value="1"/>
</dbReference>
<dbReference type="EMBL" id="PVZC01000008">
    <property type="protein sequence ID" value="PRX96211.1"/>
    <property type="molecule type" value="Genomic_DNA"/>
</dbReference>
<dbReference type="InterPro" id="IPR023631">
    <property type="entry name" value="Amidase_dom"/>
</dbReference>
<reference evidence="3 4" key="1">
    <citation type="submission" date="2018-03" db="EMBL/GenBank/DDBJ databases">
        <title>Genomic Encyclopedia of Archaeal and Bacterial Type Strains, Phase II (KMG-II): from individual species to whole genera.</title>
        <authorList>
            <person name="Goeker M."/>
        </authorList>
    </citation>
    <scope>NUCLEOTIDE SEQUENCE [LARGE SCALE GENOMIC DNA]</scope>
    <source>
        <strain evidence="3 4">DSM 45601</strain>
    </source>
</reference>
<dbReference type="AlphaFoldDB" id="A0A2T0PXF3"/>
<dbReference type="PANTHER" id="PTHR11895:SF7">
    <property type="entry name" value="GLUTAMYL-TRNA(GLN) AMIDOTRANSFERASE SUBUNIT A, MITOCHONDRIAL"/>
    <property type="match status" value="1"/>
</dbReference>
<gene>
    <name evidence="3" type="ORF">CLV72_108217</name>
</gene>
<proteinExistence type="inferred from homology"/>
<comment type="caution">
    <text evidence="3">The sequence shown here is derived from an EMBL/GenBank/DDBJ whole genome shotgun (WGS) entry which is preliminary data.</text>
</comment>
<dbReference type="RefSeq" id="WP_106250950.1">
    <property type="nucleotide sequence ID" value="NZ_PVZC01000008.1"/>
</dbReference>
<name>A0A2T0PXF3_9ACTN</name>
<dbReference type="GO" id="GO:0003824">
    <property type="term" value="F:catalytic activity"/>
    <property type="evidence" value="ECO:0007669"/>
    <property type="project" value="InterPro"/>
</dbReference>
<dbReference type="Pfam" id="PF01425">
    <property type="entry name" value="Amidase"/>
    <property type="match status" value="1"/>
</dbReference>
<sequence>MPQIHDLTAIELSAAMRAGELSPVDVTEHYLERIDRLDARLGAFVTVTPDLAREQAAEAERRLRAAADPAALPPLLGLPVPIKDLDMLAGVRLTWGSKVFTDFVAPVDDAVVARLRAAGIVVLGKTNTPEFGLSCHTENGVAPPARTPWDLGRSAGGSSGGAAAAVAAGLAPIAQGSDGGGSVRIPCSACGLFGIKPTRGRISKAPVAPDLIGLGTAGPLARTVRDAAWLLDAMLVQRPGDLYTAPPPPPGETFLGYAEREPGRLRIARFATTTVPGSEVHPDVMAAYEETSKLLVELGHEVTDIDSPFPADLIPQFEKVWATMPSLYPVTDDQVDRLEPLTRWLLERGRRLSAAEYVAATAALQNAVRAALPLLESYDAVLNPTIAQPPAPIGHFTETGDPAEEFDRIKRFAGYPAPYNVTGQPAVSVPTEWTADGLPIGMMLAGRTGDEKTLISLSAQLEAARPWAHRTPPMW</sequence>
<accession>A0A2T0PXF3</accession>
<dbReference type="Proteomes" id="UP000237846">
    <property type="component" value="Unassembled WGS sequence"/>
</dbReference>
<evidence type="ECO:0000256" key="1">
    <source>
        <dbReference type="ARBA" id="ARBA00009199"/>
    </source>
</evidence>
<evidence type="ECO:0000313" key="3">
    <source>
        <dbReference type="EMBL" id="PRX96211.1"/>
    </source>
</evidence>
<dbReference type="PANTHER" id="PTHR11895">
    <property type="entry name" value="TRANSAMIDASE"/>
    <property type="match status" value="1"/>
</dbReference>
<comment type="similarity">
    <text evidence="1">Belongs to the amidase family.</text>
</comment>
<organism evidence="3 4">
    <name type="scientific">Allonocardiopsis opalescens</name>
    <dbReference type="NCBI Taxonomy" id="1144618"/>
    <lineage>
        <taxon>Bacteria</taxon>
        <taxon>Bacillati</taxon>
        <taxon>Actinomycetota</taxon>
        <taxon>Actinomycetes</taxon>
        <taxon>Streptosporangiales</taxon>
        <taxon>Allonocardiopsis</taxon>
    </lineage>
</organism>
<dbReference type="PROSITE" id="PS00571">
    <property type="entry name" value="AMIDASES"/>
    <property type="match status" value="1"/>
</dbReference>
<evidence type="ECO:0000259" key="2">
    <source>
        <dbReference type="Pfam" id="PF01425"/>
    </source>
</evidence>
<dbReference type="Gene3D" id="3.90.1300.10">
    <property type="entry name" value="Amidase signature (AS) domain"/>
    <property type="match status" value="1"/>
</dbReference>
<evidence type="ECO:0000313" key="4">
    <source>
        <dbReference type="Proteomes" id="UP000237846"/>
    </source>
</evidence>
<keyword evidence="4" id="KW-1185">Reference proteome</keyword>
<dbReference type="InterPro" id="IPR000120">
    <property type="entry name" value="Amidase"/>
</dbReference>
<dbReference type="OrthoDB" id="5175573at2"/>
<feature type="domain" description="Amidase" evidence="2">
    <location>
        <begin position="25"/>
        <end position="454"/>
    </location>
</feature>
<protein>
    <submittedName>
        <fullName evidence="3">Amidase</fullName>
    </submittedName>
</protein>
<dbReference type="InterPro" id="IPR036928">
    <property type="entry name" value="AS_sf"/>
</dbReference>
<dbReference type="InterPro" id="IPR020556">
    <property type="entry name" value="Amidase_CS"/>
</dbReference>